<evidence type="ECO:0000256" key="6">
    <source>
        <dbReference type="ARBA" id="ARBA00029466"/>
    </source>
</evidence>
<dbReference type="NCBIfam" id="TIGR00632">
    <property type="entry name" value="vsr"/>
    <property type="match status" value="1"/>
</dbReference>
<organism evidence="8 9">
    <name type="scientific">Anaerobutyricum hallii DSM 3353</name>
    <dbReference type="NCBI Taxonomy" id="411469"/>
    <lineage>
        <taxon>Bacteria</taxon>
        <taxon>Bacillati</taxon>
        <taxon>Bacillota</taxon>
        <taxon>Clostridia</taxon>
        <taxon>Lachnospirales</taxon>
        <taxon>Lachnospiraceae</taxon>
        <taxon>Anaerobutyricum</taxon>
    </lineage>
</organism>
<dbReference type="AlphaFoldDB" id="C0ETQ0"/>
<dbReference type="GO" id="GO:0004519">
    <property type="term" value="F:endonuclease activity"/>
    <property type="evidence" value="ECO:0007669"/>
    <property type="project" value="UniProtKB-KW"/>
</dbReference>
<keyword evidence="2 8" id="KW-0255">Endonuclease</keyword>
<dbReference type="InterPro" id="IPR011335">
    <property type="entry name" value="Restrct_endonuc-II-like"/>
</dbReference>
<evidence type="ECO:0000256" key="4">
    <source>
        <dbReference type="ARBA" id="ARBA00022801"/>
    </source>
</evidence>
<evidence type="ECO:0000313" key="9">
    <source>
        <dbReference type="Proteomes" id="UP000003174"/>
    </source>
</evidence>
<evidence type="ECO:0000259" key="7">
    <source>
        <dbReference type="Pfam" id="PF04480"/>
    </source>
</evidence>
<dbReference type="GeneID" id="75047390"/>
<gene>
    <name evidence="8" type="primary">vsr</name>
    <name evidence="8" type="ORF">EUBHAL_00781</name>
</gene>
<dbReference type="CDD" id="cd00221">
    <property type="entry name" value="Vsr"/>
    <property type="match status" value="1"/>
</dbReference>
<reference evidence="8 9" key="2">
    <citation type="submission" date="2009-02" db="EMBL/GenBank/DDBJ databases">
        <title>Draft genome sequence of Eubacterium hallii (DSM 3353).</title>
        <authorList>
            <person name="Sudarsanam P."/>
            <person name="Ley R."/>
            <person name="Guruge J."/>
            <person name="Turnbaugh P.J."/>
            <person name="Mahowald M."/>
            <person name="Liep D."/>
            <person name="Gordon J."/>
        </authorList>
    </citation>
    <scope>NUCLEOTIDE SEQUENCE [LARGE SCALE GENOMIC DNA]</scope>
    <source>
        <strain evidence="8 9">DSM 3353</strain>
    </source>
</reference>
<dbReference type="InterPro" id="IPR007569">
    <property type="entry name" value="DUF559"/>
</dbReference>
<keyword evidence="3" id="KW-0227">DNA damage</keyword>
<evidence type="ECO:0000256" key="1">
    <source>
        <dbReference type="ARBA" id="ARBA00022722"/>
    </source>
</evidence>
<evidence type="ECO:0000256" key="3">
    <source>
        <dbReference type="ARBA" id="ARBA00022763"/>
    </source>
</evidence>
<reference evidence="8 9" key="1">
    <citation type="submission" date="2009-01" db="EMBL/GenBank/DDBJ databases">
        <authorList>
            <person name="Fulton L."/>
            <person name="Clifton S."/>
            <person name="Fulton B."/>
            <person name="Xu J."/>
            <person name="Minx P."/>
            <person name="Pepin K.H."/>
            <person name="Johnson M."/>
            <person name="Bhonagiri V."/>
            <person name="Nash W.E."/>
            <person name="Mardis E.R."/>
            <person name="Wilson R.K."/>
        </authorList>
    </citation>
    <scope>NUCLEOTIDE SEQUENCE [LARGE SCALE GENOMIC DNA]</scope>
    <source>
        <strain evidence="8 9">DSM 3353</strain>
    </source>
</reference>
<dbReference type="SUPFAM" id="SSF52980">
    <property type="entry name" value="Restriction endonuclease-like"/>
    <property type="match status" value="1"/>
</dbReference>
<evidence type="ECO:0000256" key="5">
    <source>
        <dbReference type="ARBA" id="ARBA00023204"/>
    </source>
</evidence>
<name>C0ETQ0_9FIRM</name>
<dbReference type="Pfam" id="PF04480">
    <property type="entry name" value="DUF559"/>
    <property type="match status" value="1"/>
</dbReference>
<sequence length="162" mass="19554">MPAKEPRFHGEVTEKSHKNMSRIHGKDTRIEIVLRKALWSRGFRYRKNYKELPGRPDIVLTKYHIAIFCDSEFFHGKDWKVLKTKLEKGKNPDYWVRKIERNIQRDEEKDKQLSSMGWTVIHFWGKDILKNTEQCIKVIEETIFDQKLEEIDDEGEYKWEVT</sequence>
<accession>C0ETQ0</accession>
<comment type="caution">
    <text evidence="8">The sequence shown here is derived from an EMBL/GenBank/DDBJ whole genome shotgun (WGS) entry which is preliminary data.</text>
</comment>
<dbReference type="EC" id="3.1.-.-" evidence="8"/>
<dbReference type="InterPro" id="IPR004603">
    <property type="entry name" value="DNA_mismatch_endonuc_vsr"/>
</dbReference>
<dbReference type="GO" id="GO:0016787">
    <property type="term" value="F:hydrolase activity"/>
    <property type="evidence" value="ECO:0007669"/>
    <property type="project" value="UniProtKB-KW"/>
</dbReference>
<dbReference type="RefSeq" id="WP_005344929.1">
    <property type="nucleotide sequence ID" value="NZ_ACEP01000042.1"/>
</dbReference>
<evidence type="ECO:0000313" key="8">
    <source>
        <dbReference type="EMBL" id="EEG37355.1"/>
    </source>
</evidence>
<dbReference type="EMBL" id="ACEP01000042">
    <property type="protein sequence ID" value="EEG37355.1"/>
    <property type="molecule type" value="Genomic_DNA"/>
</dbReference>
<keyword evidence="5" id="KW-0234">DNA repair</keyword>
<comment type="similarity">
    <text evidence="6">Belongs to the Vsr family.</text>
</comment>
<keyword evidence="1" id="KW-0540">Nuclease</keyword>
<dbReference type="Gene3D" id="3.40.960.10">
    <property type="entry name" value="VSR Endonuclease"/>
    <property type="match status" value="1"/>
</dbReference>
<dbReference type="Pfam" id="PF03852">
    <property type="entry name" value="Vsr"/>
    <property type="match status" value="1"/>
</dbReference>
<proteinExistence type="inferred from homology"/>
<protein>
    <submittedName>
        <fullName evidence="8">DNA mismatch endonuclease Vsr</fullName>
        <ecNumber evidence="8">3.1.-.-</ecNumber>
    </submittedName>
</protein>
<dbReference type="eggNOG" id="COG3727">
    <property type="taxonomic scope" value="Bacteria"/>
</dbReference>
<dbReference type="Proteomes" id="UP000003174">
    <property type="component" value="Unassembled WGS sequence"/>
</dbReference>
<keyword evidence="4 8" id="KW-0378">Hydrolase</keyword>
<feature type="domain" description="DUF559" evidence="7">
    <location>
        <begin position="102"/>
        <end position="142"/>
    </location>
</feature>
<evidence type="ECO:0000256" key="2">
    <source>
        <dbReference type="ARBA" id="ARBA00022759"/>
    </source>
</evidence>
<dbReference type="GO" id="GO:0006298">
    <property type="term" value="P:mismatch repair"/>
    <property type="evidence" value="ECO:0007669"/>
    <property type="project" value="InterPro"/>
</dbReference>